<dbReference type="PANTHER" id="PTHR13832">
    <property type="entry name" value="PROTEIN PHOSPHATASE 2C"/>
    <property type="match status" value="1"/>
</dbReference>
<name>A0AAV9XH80_9PEZI</name>
<evidence type="ECO:0000256" key="1">
    <source>
        <dbReference type="SAM" id="MobiDB-lite"/>
    </source>
</evidence>
<dbReference type="InterPro" id="IPR015655">
    <property type="entry name" value="PP2C"/>
</dbReference>
<dbReference type="SMART" id="SM00332">
    <property type="entry name" value="PP2Cc"/>
    <property type="match status" value="1"/>
</dbReference>
<organism evidence="3 4">
    <name type="scientific">Orbilia ellipsospora</name>
    <dbReference type="NCBI Taxonomy" id="2528407"/>
    <lineage>
        <taxon>Eukaryota</taxon>
        <taxon>Fungi</taxon>
        <taxon>Dikarya</taxon>
        <taxon>Ascomycota</taxon>
        <taxon>Pezizomycotina</taxon>
        <taxon>Orbiliomycetes</taxon>
        <taxon>Orbiliales</taxon>
        <taxon>Orbiliaceae</taxon>
        <taxon>Orbilia</taxon>
    </lineage>
</organism>
<feature type="compositionally biased region" description="Polar residues" evidence="1">
    <location>
        <begin position="65"/>
        <end position="82"/>
    </location>
</feature>
<dbReference type="PROSITE" id="PS51746">
    <property type="entry name" value="PPM_2"/>
    <property type="match status" value="1"/>
</dbReference>
<dbReference type="PANTHER" id="PTHR13832:SF792">
    <property type="entry name" value="GM14286P"/>
    <property type="match status" value="1"/>
</dbReference>
<gene>
    <name evidence="3" type="ORF">TWF694_008498</name>
</gene>
<reference evidence="3 4" key="1">
    <citation type="submission" date="2019-10" db="EMBL/GenBank/DDBJ databases">
        <authorList>
            <person name="Palmer J.M."/>
        </authorList>
    </citation>
    <scope>NUCLEOTIDE SEQUENCE [LARGE SCALE GENOMIC DNA]</scope>
    <source>
        <strain evidence="3 4">TWF694</strain>
    </source>
</reference>
<dbReference type="SUPFAM" id="SSF81606">
    <property type="entry name" value="PP2C-like"/>
    <property type="match status" value="1"/>
</dbReference>
<evidence type="ECO:0000313" key="3">
    <source>
        <dbReference type="EMBL" id="KAK6541125.1"/>
    </source>
</evidence>
<dbReference type="GO" id="GO:0005739">
    <property type="term" value="C:mitochondrion"/>
    <property type="evidence" value="ECO:0007669"/>
    <property type="project" value="TreeGrafter"/>
</dbReference>
<accession>A0AAV9XH80</accession>
<dbReference type="CDD" id="cd00143">
    <property type="entry name" value="PP2Cc"/>
    <property type="match status" value="1"/>
</dbReference>
<dbReference type="AlphaFoldDB" id="A0AAV9XH80"/>
<sequence>MPAPTRRKSKVQASIPSATVVLNNINGSNSNTGLDKSADKPATVLNDGIGGRIAAVSPEHHTTAAAATSNKPTLNPNPTETLISPTEATRILNQRTLDVATPETSRISKLQVASLPAHEENEDAFAYDFLLDAQSIANPNDEEHHWSFFAIYDGHYGVATSQYLKQVLIKHVYNSLLTLYTLHSPSQPPSDIIKSTISTAFITLDSSIITTPSLSKIASQGSCALLSFFDARNNKLYTACTGDSRAVLGKRIGSPTNTRWLAKPLSIDQNFASSPDEVKRVEGEHPAERGIVRNHRLMGDLAVSRAFGNKKFKVREEGDVKKVRSGKGYDVLRSPPYITARPEVSEYADAKVGDFVILGTDGLWDFLSSEDAVALVGRWTDEHLPSKKLGEGRRSTRLTPSQMEMFVFEAGDENVGVHLIRNALGGVREGRLLFTLSLPSGKNAAKKHRDDMTVVVAFF</sequence>
<dbReference type="InterPro" id="IPR036457">
    <property type="entry name" value="PPM-type-like_dom_sf"/>
</dbReference>
<dbReference type="Proteomes" id="UP001365542">
    <property type="component" value="Unassembled WGS sequence"/>
</dbReference>
<proteinExistence type="predicted"/>
<evidence type="ECO:0000313" key="4">
    <source>
        <dbReference type="Proteomes" id="UP001365542"/>
    </source>
</evidence>
<feature type="region of interest" description="Disordered" evidence="1">
    <location>
        <begin position="60"/>
        <end position="82"/>
    </location>
</feature>
<evidence type="ECO:0000259" key="2">
    <source>
        <dbReference type="PROSITE" id="PS51746"/>
    </source>
</evidence>
<dbReference type="Gene3D" id="3.60.40.10">
    <property type="entry name" value="PPM-type phosphatase domain"/>
    <property type="match status" value="1"/>
</dbReference>
<dbReference type="InterPro" id="IPR001932">
    <property type="entry name" value="PPM-type_phosphatase-like_dom"/>
</dbReference>
<keyword evidence="4" id="KW-1185">Reference proteome</keyword>
<dbReference type="Pfam" id="PF00481">
    <property type="entry name" value="PP2C"/>
    <property type="match status" value="1"/>
</dbReference>
<protein>
    <recommendedName>
        <fullName evidence="2">PPM-type phosphatase domain-containing protein</fullName>
    </recommendedName>
</protein>
<comment type="caution">
    <text evidence="3">The sequence shown here is derived from an EMBL/GenBank/DDBJ whole genome shotgun (WGS) entry which is preliminary data.</text>
</comment>
<dbReference type="EMBL" id="JAVHJO010000004">
    <property type="protein sequence ID" value="KAK6541125.1"/>
    <property type="molecule type" value="Genomic_DNA"/>
</dbReference>
<feature type="domain" description="PPM-type phosphatase" evidence="2">
    <location>
        <begin position="104"/>
        <end position="459"/>
    </location>
</feature>
<dbReference type="GO" id="GO:0004741">
    <property type="term" value="F:[pyruvate dehydrogenase (acetyl-transferring)]-phosphatase activity"/>
    <property type="evidence" value="ECO:0007669"/>
    <property type="project" value="TreeGrafter"/>
</dbReference>